<evidence type="ECO:0000313" key="2">
    <source>
        <dbReference type="EMBL" id="MBA8889985.1"/>
    </source>
</evidence>
<keyword evidence="3" id="KW-1185">Reference proteome</keyword>
<evidence type="ECO:0008006" key="4">
    <source>
        <dbReference type="Google" id="ProtNLM"/>
    </source>
</evidence>
<accession>A0A839F1K1</accession>
<feature type="signal peptide" evidence="1">
    <location>
        <begin position="1"/>
        <end position="22"/>
    </location>
</feature>
<protein>
    <recommendedName>
        <fullName evidence="4">STI1 domain-containing protein</fullName>
    </recommendedName>
</protein>
<evidence type="ECO:0000256" key="1">
    <source>
        <dbReference type="SAM" id="SignalP"/>
    </source>
</evidence>
<dbReference type="AlphaFoldDB" id="A0A839F1K1"/>
<dbReference type="RefSeq" id="WP_182533014.1">
    <property type="nucleotide sequence ID" value="NZ_JACGXL010000009.1"/>
</dbReference>
<evidence type="ECO:0000313" key="3">
    <source>
        <dbReference type="Proteomes" id="UP000550401"/>
    </source>
</evidence>
<name>A0A839F1K1_9GAMM</name>
<gene>
    <name evidence="2" type="ORF">FHW12_004232</name>
</gene>
<sequence>MRTFLKAGFAAAWLGLASVALASPTIELKDGSRIQGDIQGIKDGVYTVMSPSLGAVQVTQENIARIVYDGSSANRSDAPARDGGMGQEIQQVQQRLAQDPETMKAIMSLQNDPQIQAILNDPAIMQAIEKGDYTSLLDNDKIKALESNPQVNQVLQQQAH</sequence>
<organism evidence="2 3">
    <name type="scientific">Dokdonella fugitiva</name>
    <dbReference type="NCBI Taxonomy" id="328517"/>
    <lineage>
        <taxon>Bacteria</taxon>
        <taxon>Pseudomonadati</taxon>
        <taxon>Pseudomonadota</taxon>
        <taxon>Gammaproteobacteria</taxon>
        <taxon>Lysobacterales</taxon>
        <taxon>Rhodanobacteraceae</taxon>
        <taxon>Dokdonella</taxon>
    </lineage>
</organism>
<feature type="chain" id="PRO_5032494815" description="STI1 domain-containing protein" evidence="1">
    <location>
        <begin position="23"/>
        <end position="160"/>
    </location>
</feature>
<proteinExistence type="predicted"/>
<keyword evidence="1" id="KW-0732">Signal</keyword>
<comment type="caution">
    <text evidence="2">The sequence shown here is derived from an EMBL/GenBank/DDBJ whole genome shotgun (WGS) entry which is preliminary data.</text>
</comment>
<reference evidence="2 3" key="1">
    <citation type="submission" date="2020-07" db="EMBL/GenBank/DDBJ databases">
        <title>Genomic Encyclopedia of Type Strains, Phase IV (KMG-V): Genome sequencing to study the core and pangenomes of soil and plant-associated prokaryotes.</title>
        <authorList>
            <person name="Whitman W."/>
        </authorList>
    </citation>
    <scope>NUCLEOTIDE SEQUENCE [LARGE SCALE GENOMIC DNA]</scope>
    <source>
        <strain evidence="2 3">RH2WT43</strain>
    </source>
</reference>
<dbReference type="Proteomes" id="UP000550401">
    <property type="component" value="Unassembled WGS sequence"/>
</dbReference>
<dbReference type="EMBL" id="JACGXL010000009">
    <property type="protein sequence ID" value="MBA8889985.1"/>
    <property type="molecule type" value="Genomic_DNA"/>
</dbReference>